<dbReference type="SUPFAM" id="SSF56112">
    <property type="entry name" value="Protein kinase-like (PK-like)"/>
    <property type="match status" value="1"/>
</dbReference>
<organism evidence="4">
    <name type="scientific">Solanum lycopersicum</name>
    <name type="common">Tomato</name>
    <name type="synonym">Lycopersicon esculentum</name>
    <dbReference type="NCBI Taxonomy" id="4081"/>
    <lineage>
        <taxon>Eukaryota</taxon>
        <taxon>Viridiplantae</taxon>
        <taxon>Streptophyta</taxon>
        <taxon>Embryophyta</taxon>
        <taxon>Tracheophyta</taxon>
        <taxon>Spermatophyta</taxon>
        <taxon>Magnoliopsida</taxon>
        <taxon>eudicotyledons</taxon>
        <taxon>Gunneridae</taxon>
        <taxon>Pentapetalae</taxon>
        <taxon>asterids</taxon>
        <taxon>lamiids</taxon>
        <taxon>Solanales</taxon>
        <taxon>Solanaceae</taxon>
        <taxon>Solanoideae</taxon>
        <taxon>Solaneae</taxon>
        <taxon>Solanum</taxon>
        <taxon>Solanum subgen. Lycopersicon</taxon>
    </lineage>
</organism>
<dbReference type="Gramene" id="Solyc03g097130.3.1">
    <property type="protein sequence ID" value="Solyc03g097130.3.1"/>
    <property type="gene ID" value="Solyc03g097130.3"/>
</dbReference>
<dbReference type="PROSITE" id="PS50011">
    <property type="entry name" value="PROTEIN_KINASE_DOM"/>
    <property type="match status" value="1"/>
</dbReference>
<feature type="domain" description="Protein kinase" evidence="2">
    <location>
        <begin position="65"/>
        <end position="453"/>
    </location>
</feature>
<dbReference type="PaxDb" id="4081-Solyc03g097130.2.1"/>
<sequence length="766" mass="85731">MVVGGAVADCLSKCGSSFAARSSSSSFCGIGLRLNLNSNINRTIRPRQAFVGLCVASLITDSDSFEVGRLIGSYGFMNVTSYSGLQSGMAMDYAVSEDIGNFKVQDIGEGSVKIRLYEGRVAQGPLRGTRVIFKLPPKLLQQPLYRLSLSPIELLHDQKCYMMQVYPGQQVGGTEADMMAANELNAHASLQSNPKDICPHIQALLGGFETKTGEQWLAFRDIGKYSAADYAKITSENMSKMIGGGEQRLWNPFELDLTIKRRRYFVVRLLHGTMRGLSYMHDNDRLHQSLGPASVVLNTVVEKDAAYLIPRLRDLAFSVDVRYSQLEDRPNILSEGLWRRASVAGASSPLERRAFGIADDIYEAGLLFAYLAFVPFCEAGVMDSISLRRLLENTFQLDLQAAREYCSADDRLLEAVKFLDLGDGAGWELLQAMLNRDYRGRPIAEAVVNHRFLSGTFYIFGVVKAAGAPITRRACYWTALGDFLVKLRFYSTSHGENTSQTSFTDTPIVCWGLILDCAMLNLKLSHNPLIQYRPIRTSDLEVLEKIHGDLFPIRYESEFFQNVVNGRDIVSWGAVDRNRPNEQSDELIGFVTARTVLAKDSDIEEFLRYDSSRSEQTLIYILTLGVADSYRNLGIASSLIREVIKYASNIPTCRAVYLHHYDAYLFIYYVNGGRSPCSPFFQLEDLLERPLSKSAVANSWASIFLRELIKLIVTGAKSGYRMVAAKLWRKEDRKPSKWSKCKESGSLLPTKHNKRMPTEGALSQFV</sequence>
<dbReference type="GO" id="GO:0004672">
    <property type="term" value="F:protein kinase activity"/>
    <property type="evidence" value="ECO:0007669"/>
    <property type="project" value="InterPro"/>
</dbReference>
<dbReference type="InterPro" id="IPR011009">
    <property type="entry name" value="Kinase-like_dom_sf"/>
</dbReference>
<feature type="region of interest" description="Disordered" evidence="1">
    <location>
        <begin position="737"/>
        <end position="766"/>
    </location>
</feature>
<dbReference type="InterPro" id="IPR000182">
    <property type="entry name" value="GNAT_dom"/>
</dbReference>
<evidence type="ECO:0000313" key="4">
    <source>
        <dbReference type="EnsemblPlants" id="Solyc03g097130.3.1"/>
    </source>
</evidence>
<proteinExistence type="predicted"/>
<dbReference type="Gene3D" id="1.10.510.10">
    <property type="entry name" value="Transferase(Phosphotransferase) domain 1"/>
    <property type="match status" value="1"/>
</dbReference>
<dbReference type="CDD" id="cd04301">
    <property type="entry name" value="NAT_SF"/>
    <property type="match status" value="1"/>
</dbReference>
<evidence type="ECO:0000313" key="5">
    <source>
        <dbReference type="Proteomes" id="UP000004994"/>
    </source>
</evidence>
<evidence type="ECO:0000256" key="1">
    <source>
        <dbReference type="SAM" id="MobiDB-lite"/>
    </source>
</evidence>
<dbReference type="PROSITE" id="PS51186">
    <property type="entry name" value="GNAT"/>
    <property type="match status" value="1"/>
</dbReference>
<evidence type="ECO:0000259" key="3">
    <source>
        <dbReference type="PROSITE" id="PS51186"/>
    </source>
</evidence>
<dbReference type="Pfam" id="PF00583">
    <property type="entry name" value="Acetyltransf_1"/>
    <property type="match status" value="1"/>
</dbReference>
<dbReference type="AlphaFoldDB" id="A0A3Q7FPW5"/>
<dbReference type="PANTHER" id="PTHR36796">
    <property type="entry name" value="PROTEIN KINASE SUPERFAMILY PROTEIN"/>
    <property type="match status" value="1"/>
</dbReference>
<dbReference type="InterPro" id="IPR016181">
    <property type="entry name" value="Acyl_CoA_acyltransferase"/>
</dbReference>
<evidence type="ECO:0000259" key="2">
    <source>
        <dbReference type="PROSITE" id="PS50011"/>
    </source>
</evidence>
<dbReference type="InParanoid" id="A0A3Q7FPW5"/>
<dbReference type="PANTHER" id="PTHR36796:SF1">
    <property type="entry name" value="PROTEIN KINASE SUPERFAMILY PROTEIN"/>
    <property type="match status" value="1"/>
</dbReference>
<dbReference type="EnsemblPlants" id="Solyc03g097130.3.1">
    <property type="protein sequence ID" value="Solyc03g097130.3.1"/>
    <property type="gene ID" value="Solyc03g097130.3"/>
</dbReference>
<dbReference type="InterPro" id="IPR000719">
    <property type="entry name" value="Prot_kinase_dom"/>
</dbReference>
<keyword evidence="5" id="KW-1185">Reference proteome</keyword>
<dbReference type="GO" id="GO:0016747">
    <property type="term" value="F:acyltransferase activity, transferring groups other than amino-acyl groups"/>
    <property type="evidence" value="ECO:0007669"/>
    <property type="project" value="InterPro"/>
</dbReference>
<evidence type="ECO:0008006" key="6">
    <source>
        <dbReference type="Google" id="ProtNLM"/>
    </source>
</evidence>
<dbReference type="Gene3D" id="3.40.630.30">
    <property type="match status" value="1"/>
</dbReference>
<protein>
    <recommendedName>
        <fullName evidence="6">Protein kinase domain-containing protein</fullName>
    </recommendedName>
</protein>
<dbReference type="SUPFAM" id="SSF55729">
    <property type="entry name" value="Acyl-CoA N-acyltransferases (Nat)"/>
    <property type="match status" value="1"/>
</dbReference>
<feature type="domain" description="N-acetyltransferase" evidence="3">
    <location>
        <begin position="530"/>
        <end position="692"/>
    </location>
</feature>
<dbReference type="STRING" id="4081.A0A3Q7FPW5"/>
<dbReference type="GO" id="GO:0005524">
    <property type="term" value="F:ATP binding"/>
    <property type="evidence" value="ECO:0007669"/>
    <property type="project" value="InterPro"/>
</dbReference>
<reference evidence="4" key="1">
    <citation type="journal article" date="2012" name="Nature">
        <title>The tomato genome sequence provides insights into fleshy fruit evolution.</title>
        <authorList>
            <consortium name="Tomato Genome Consortium"/>
        </authorList>
    </citation>
    <scope>NUCLEOTIDE SEQUENCE [LARGE SCALE GENOMIC DNA]</scope>
    <source>
        <strain evidence="4">cv. Heinz 1706</strain>
    </source>
</reference>
<dbReference type="FunFam" id="1.10.510.10:FF:000627">
    <property type="entry name" value="Os02g0694800 protein"/>
    <property type="match status" value="1"/>
</dbReference>
<reference evidence="4" key="2">
    <citation type="submission" date="2019-01" db="UniProtKB">
        <authorList>
            <consortium name="EnsemblPlants"/>
        </authorList>
    </citation>
    <scope>IDENTIFICATION</scope>
    <source>
        <strain evidence="4">cv. Heinz 1706</strain>
    </source>
</reference>
<accession>A0A3Q7FPW5</accession>
<dbReference type="FunCoup" id="A0A3Q7FPW5">
    <property type="interactions" value="1155"/>
</dbReference>
<dbReference type="GO" id="GO:0009507">
    <property type="term" value="C:chloroplast"/>
    <property type="evidence" value="ECO:0000318"/>
    <property type="project" value="GO_Central"/>
</dbReference>
<name>A0A3Q7FPW5_SOLLC</name>
<dbReference type="Proteomes" id="UP000004994">
    <property type="component" value="Chromosome 3"/>
</dbReference>